<sequence length="100" mass="11257">MLKSSSTSNLSLLFLMCCTSPKCGYLHSKSLAFEEDDLDALANIDALAFSIDEKEGLALEVALPFYPLTLKTRILQCPHLLNLHTNWRQMIIDVPYARVQ</sequence>
<feature type="signal peptide" evidence="1">
    <location>
        <begin position="1"/>
        <end position="24"/>
    </location>
</feature>
<evidence type="ECO:0000313" key="3">
    <source>
        <dbReference type="Proteomes" id="UP001151760"/>
    </source>
</evidence>
<reference evidence="2" key="2">
    <citation type="submission" date="2022-01" db="EMBL/GenBank/DDBJ databases">
        <authorList>
            <person name="Yamashiro T."/>
            <person name="Shiraishi A."/>
            <person name="Satake H."/>
            <person name="Nakayama K."/>
        </authorList>
    </citation>
    <scope>NUCLEOTIDE SEQUENCE</scope>
</reference>
<dbReference type="EMBL" id="BQNB010018556">
    <property type="protein sequence ID" value="GJT75722.1"/>
    <property type="molecule type" value="Genomic_DNA"/>
</dbReference>
<gene>
    <name evidence="2" type="ORF">Tco_1042447</name>
</gene>
<keyword evidence="3" id="KW-1185">Reference proteome</keyword>
<accession>A0ABQ5GJ34</accession>
<organism evidence="2 3">
    <name type="scientific">Tanacetum coccineum</name>
    <dbReference type="NCBI Taxonomy" id="301880"/>
    <lineage>
        <taxon>Eukaryota</taxon>
        <taxon>Viridiplantae</taxon>
        <taxon>Streptophyta</taxon>
        <taxon>Embryophyta</taxon>
        <taxon>Tracheophyta</taxon>
        <taxon>Spermatophyta</taxon>
        <taxon>Magnoliopsida</taxon>
        <taxon>eudicotyledons</taxon>
        <taxon>Gunneridae</taxon>
        <taxon>Pentapetalae</taxon>
        <taxon>asterids</taxon>
        <taxon>campanulids</taxon>
        <taxon>Asterales</taxon>
        <taxon>Asteraceae</taxon>
        <taxon>Asteroideae</taxon>
        <taxon>Anthemideae</taxon>
        <taxon>Anthemidinae</taxon>
        <taxon>Tanacetum</taxon>
    </lineage>
</organism>
<keyword evidence="1" id="KW-0732">Signal</keyword>
<reference evidence="2" key="1">
    <citation type="journal article" date="2022" name="Int. J. Mol. Sci.">
        <title>Draft Genome of Tanacetum Coccineum: Genomic Comparison of Closely Related Tanacetum-Family Plants.</title>
        <authorList>
            <person name="Yamashiro T."/>
            <person name="Shiraishi A."/>
            <person name="Nakayama K."/>
            <person name="Satake H."/>
        </authorList>
    </citation>
    <scope>NUCLEOTIDE SEQUENCE</scope>
</reference>
<comment type="caution">
    <text evidence="2">The sequence shown here is derived from an EMBL/GenBank/DDBJ whole genome shotgun (WGS) entry which is preliminary data.</text>
</comment>
<evidence type="ECO:0000256" key="1">
    <source>
        <dbReference type="SAM" id="SignalP"/>
    </source>
</evidence>
<proteinExistence type="predicted"/>
<protein>
    <submittedName>
        <fullName evidence="2">Uncharacterized protein</fullName>
    </submittedName>
</protein>
<evidence type="ECO:0000313" key="2">
    <source>
        <dbReference type="EMBL" id="GJT75722.1"/>
    </source>
</evidence>
<name>A0ABQ5GJ34_9ASTR</name>
<dbReference type="Proteomes" id="UP001151760">
    <property type="component" value="Unassembled WGS sequence"/>
</dbReference>
<feature type="chain" id="PRO_5047440856" evidence="1">
    <location>
        <begin position="25"/>
        <end position="100"/>
    </location>
</feature>